<dbReference type="Gene3D" id="3.20.20.70">
    <property type="entry name" value="Aldolase class I"/>
    <property type="match status" value="1"/>
</dbReference>
<dbReference type="Proteomes" id="UP000070344">
    <property type="component" value="Unassembled WGS sequence"/>
</dbReference>
<dbReference type="GO" id="GO:0009098">
    <property type="term" value="P:L-leucine biosynthetic process"/>
    <property type="evidence" value="ECO:0007669"/>
    <property type="project" value="InterPro"/>
</dbReference>
<dbReference type="PROSITE" id="PS00815">
    <property type="entry name" value="AIPM_HOMOCIT_SYNTH_1"/>
    <property type="match status" value="1"/>
</dbReference>
<keyword evidence="9" id="KW-1185">Reference proteome</keyword>
<dbReference type="NCBIfam" id="TIGR02090">
    <property type="entry name" value="LEU1_arch"/>
    <property type="match status" value="1"/>
</dbReference>
<feature type="domain" description="Pyruvate carboxyltransferase" evidence="7">
    <location>
        <begin position="6"/>
        <end position="257"/>
    </location>
</feature>
<dbReference type="Pfam" id="PF08502">
    <property type="entry name" value="LeuA_dimer"/>
    <property type="match status" value="1"/>
</dbReference>
<dbReference type="PANTHER" id="PTHR42880:SF2">
    <property type="entry name" value="(R)-CITRAMALATE SYNTHASE CIMA"/>
    <property type="match status" value="1"/>
</dbReference>
<sequence length="499" mass="54095">MTAEEVKVLDTTLRDGEQTPGVALSPDEKLEIAKGLDELGVDMIEAGSAVTSVGERQGISKITAEGLDAEISSYTRGLQSDIDSALECDVDAVHLVIPTSDLHIEKKLQKSKDEVMEMATDTARYALDHGLTVELSAEDATRSDRNFLKEVFEAGMEEGVHRICVCDTVSLMMPEQIFDLFSDLSEFVEVPLSAHCHDDFGVAVANTISAVRAGAREFHATINGLGERSGNAALEEVVLALSEFYDYRTNVDLKGLLETSKLVEQHTAIPVSPTKAVIGANAFAHEAGIHAHGVLTESTTYEPISPEKVGQERRLIFGKHTGKHAIENELESKGLDASEDQIEEIFQRIKELGDRGKLVTDAEWSAIVDEVMGRSLEDLVEIEELTVTSGDNVTPTASVKVRYEDKVFVEAGVGVGPVDAAINAVRKVVEGISNINLQEYHVDAISGGTDAMVDVVVKLTDGQRIIDSRGSNEDIIKASVQAMLNGVNRLLWDKKLGER</sequence>
<dbReference type="Gene3D" id="3.30.160.270">
    <property type="match status" value="1"/>
</dbReference>
<protein>
    <submittedName>
        <fullName evidence="8">Citramalate synthase</fullName>
    </submittedName>
</protein>
<dbReference type="Pfam" id="PF22617">
    <property type="entry name" value="HCS_D2"/>
    <property type="match status" value="1"/>
</dbReference>
<dbReference type="SUPFAM" id="SSF110921">
    <property type="entry name" value="2-isopropylmalate synthase LeuA, allosteric (dimerisation) domain"/>
    <property type="match status" value="1"/>
</dbReference>
<evidence type="ECO:0000256" key="4">
    <source>
        <dbReference type="ARBA" id="ARBA00023304"/>
    </source>
</evidence>
<dbReference type="PROSITE" id="PS50991">
    <property type="entry name" value="PYR_CT"/>
    <property type="match status" value="1"/>
</dbReference>
<keyword evidence="2" id="KW-0028">Amino-acid biosynthesis</keyword>
<accession>A0A133V525</accession>
<dbReference type="GO" id="GO:0003852">
    <property type="term" value="F:2-isopropylmalate synthase activity"/>
    <property type="evidence" value="ECO:0007669"/>
    <property type="project" value="InterPro"/>
</dbReference>
<dbReference type="SUPFAM" id="SSF51569">
    <property type="entry name" value="Aldolase"/>
    <property type="match status" value="1"/>
</dbReference>
<evidence type="ECO:0000256" key="2">
    <source>
        <dbReference type="ARBA" id="ARBA00022605"/>
    </source>
</evidence>
<keyword evidence="3 6" id="KW-0808">Transferase</keyword>
<dbReference type="InterPro" id="IPR013785">
    <property type="entry name" value="Aldolase_TIM"/>
</dbReference>
<dbReference type="PROSITE" id="PS00816">
    <property type="entry name" value="AIPM_HOMOCIT_SYNTH_2"/>
    <property type="match status" value="1"/>
</dbReference>
<evidence type="ECO:0000256" key="6">
    <source>
        <dbReference type="RuleBase" id="RU003523"/>
    </source>
</evidence>
<dbReference type="SMART" id="SM00917">
    <property type="entry name" value="LeuA_dimer"/>
    <property type="match status" value="1"/>
</dbReference>
<evidence type="ECO:0000256" key="1">
    <source>
        <dbReference type="ARBA" id="ARBA00006154"/>
    </source>
</evidence>
<dbReference type="CDD" id="cd07940">
    <property type="entry name" value="DRE_TIM_IPMS"/>
    <property type="match status" value="1"/>
</dbReference>
<dbReference type="InterPro" id="IPR011830">
    <property type="entry name" value="LEU1_arch"/>
</dbReference>
<dbReference type="Pfam" id="PF00682">
    <property type="entry name" value="HMGL-like"/>
    <property type="match status" value="1"/>
</dbReference>
<dbReference type="FunFam" id="1.10.238.260:FF:000001">
    <property type="entry name" value="2-isopropylmalate synthase"/>
    <property type="match status" value="1"/>
</dbReference>
<dbReference type="Gene3D" id="1.10.238.260">
    <property type="match status" value="1"/>
</dbReference>
<evidence type="ECO:0000313" key="9">
    <source>
        <dbReference type="Proteomes" id="UP000070344"/>
    </source>
</evidence>
<dbReference type="InterPro" id="IPR000891">
    <property type="entry name" value="PYR_CT"/>
</dbReference>
<comment type="pathway">
    <text evidence="5">Amino-acid biosynthesis.</text>
</comment>
<dbReference type="InterPro" id="IPR036230">
    <property type="entry name" value="LeuA_allosteric_dom_sf"/>
</dbReference>
<dbReference type="PATRIC" id="fig|1698271.3.peg.1353"/>
<dbReference type="InterPro" id="IPR054691">
    <property type="entry name" value="LeuA/HCS_post-cat"/>
</dbReference>
<comment type="caution">
    <text evidence="8">The sequence shown here is derived from an EMBL/GenBank/DDBJ whole genome shotgun (WGS) entry which is preliminary data.</text>
</comment>
<dbReference type="FunFam" id="3.20.20.70:FF:000010">
    <property type="entry name" value="2-isopropylmalate synthase"/>
    <property type="match status" value="1"/>
</dbReference>
<evidence type="ECO:0000256" key="3">
    <source>
        <dbReference type="ARBA" id="ARBA00022679"/>
    </source>
</evidence>
<reference evidence="8 9" key="1">
    <citation type="journal article" date="2016" name="Sci. Rep.">
        <title>Metabolic traits of an uncultured archaeal lineage -MSBL1- from brine pools of the Red Sea.</title>
        <authorList>
            <person name="Mwirichia R."/>
            <person name="Alam I."/>
            <person name="Rashid M."/>
            <person name="Vinu M."/>
            <person name="Ba-Alawi W."/>
            <person name="Anthony Kamau A."/>
            <person name="Kamanda Ngugi D."/>
            <person name="Goker M."/>
            <person name="Klenk H.P."/>
            <person name="Bajic V."/>
            <person name="Stingl U."/>
        </authorList>
    </citation>
    <scope>NUCLEOTIDE SEQUENCE [LARGE SCALE GENOMIC DNA]</scope>
    <source>
        <strain evidence="8">SCGC-AAA259O05</strain>
    </source>
</reference>
<comment type="similarity">
    <text evidence="1 6">Belongs to the alpha-IPM synthase/homocitrate synthase family.</text>
</comment>
<evidence type="ECO:0000259" key="7">
    <source>
        <dbReference type="PROSITE" id="PS50991"/>
    </source>
</evidence>
<keyword evidence="4" id="KW-0100">Branched-chain amino acid biosynthesis</keyword>
<gene>
    <name evidence="8" type="ORF">AKJ41_01020</name>
</gene>
<dbReference type="InterPro" id="IPR013709">
    <property type="entry name" value="2-isopropylmalate_synth_dimer"/>
</dbReference>
<proteinExistence type="inferred from homology"/>
<dbReference type="AlphaFoldDB" id="A0A133V525"/>
<dbReference type="EMBL" id="LHXV01000008">
    <property type="protein sequence ID" value="KXB01553.1"/>
    <property type="molecule type" value="Genomic_DNA"/>
</dbReference>
<dbReference type="PANTHER" id="PTHR42880">
    <property type="entry name" value="HOMOCITRATE SYNTHASE"/>
    <property type="match status" value="1"/>
</dbReference>
<dbReference type="InterPro" id="IPR002034">
    <property type="entry name" value="AIPM/Hcit_synth_CS"/>
</dbReference>
<dbReference type="NCBIfam" id="NF002085">
    <property type="entry name" value="PRK00915.1-2"/>
    <property type="match status" value="1"/>
</dbReference>
<organism evidence="8 9">
    <name type="scientific">candidate division MSBL1 archaeon SCGC-AAA259O05</name>
    <dbReference type="NCBI Taxonomy" id="1698271"/>
    <lineage>
        <taxon>Archaea</taxon>
        <taxon>Methanobacteriati</taxon>
        <taxon>Methanobacteriota</taxon>
        <taxon>candidate division MSBL1</taxon>
    </lineage>
</organism>
<evidence type="ECO:0000313" key="8">
    <source>
        <dbReference type="EMBL" id="KXB01553.1"/>
    </source>
</evidence>
<evidence type="ECO:0000256" key="5">
    <source>
        <dbReference type="ARBA" id="ARBA00029440"/>
    </source>
</evidence>
<name>A0A133V525_9EURY</name>